<name>A0A087UDG6_STEMI</name>
<dbReference type="Proteomes" id="UP000054359">
    <property type="component" value="Unassembled WGS sequence"/>
</dbReference>
<sequence>MSWESFRWTDHCEVGKCISNNRILLNTACNGKPGRSKRAVLTPEAVEKVCVGILRSPKRSPPPHSGEYCMKISIFTQGRLAHFIFHVQTFFLWGHLKKEVFRTSCTAIPKLKDRIRTAVGNVPGNTLYRVMASFQHHLDECVVQRRHHIQKVIHAINTD</sequence>
<keyword evidence="2" id="KW-1185">Reference proteome</keyword>
<dbReference type="AlphaFoldDB" id="A0A087UDG6"/>
<evidence type="ECO:0000313" key="2">
    <source>
        <dbReference type="Proteomes" id="UP000054359"/>
    </source>
</evidence>
<dbReference type="Gene3D" id="3.30.420.10">
    <property type="entry name" value="Ribonuclease H-like superfamily/Ribonuclease H"/>
    <property type="match status" value="1"/>
</dbReference>
<proteinExistence type="predicted"/>
<evidence type="ECO:0000313" key="1">
    <source>
        <dbReference type="EMBL" id="KFM75405.1"/>
    </source>
</evidence>
<dbReference type="EMBL" id="KK119335">
    <property type="protein sequence ID" value="KFM75405.1"/>
    <property type="molecule type" value="Genomic_DNA"/>
</dbReference>
<dbReference type="InterPro" id="IPR036397">
    <property type="entry name" value="RNaseH_sf"/>
</dbReference>
<protein>
    <submittedName>
        <fullName evidence="1">Uncharacterized protein</fullName>
    </submittedName>
</protein>
<accession>A0A087UDG6</accession>
<gene>
    <name evidence="1" type="ORF">X975_22720</name>
</gene>
<reference evidence="1 2" key="1">
    <citation type="submission" date="2013-11" db="EMBL/GenBank/DDBJ databases">
        <title>Genome sequencing of Stegodyphus mimosarum.</title>
        <authorList>
            <person name="Bechsgaard J."/>
        </authorList>
    </citation>
    <scope>NUCLEOTIDE SEQUENCE [LARGE SCALE GENOMIC DNA]</scope>
</reference>
<organism evidence="1 2">
    <name type="scientific">Stegodyphus mimosarum</name>
    <name type="common">African social velvet spider</name>
    <dbReference type="NCBI Taxonomy" id="407821"/>
    <lineage>
        <taxon>Eukaryota</taxon>
        <taxon>Metazoa</taxon>
        <taxon>Ecdysozoa</taxon>
        <taxon>Arthropoda</taxon>
        <taxon>Chelicerata</taxon>
        <taxon>Arachnida</taxon>
        <taxon>Araneae</taxon>
        <taxon>Araneomorphae</taxon>
        <taxon>Entelegynae</taxon>
        <taxon>Eresoidea</taxon>
        <taxon>Eresidae</taxon>
        <taxon>Stegodyphus</taxon>
    </lineage>
</organism>
<feature type="non-terminal residue" evidence="1">
    <location>
        <position position="159"/>
    </location>
</feature>
<dbReference type="GO" id="GO:0003676">
    <property type="term" value="F:nucleic acid binding"/>
    <property type="evidence" value="ECO:0007669"/>
    <property type="project" value="InterPro"/>
</dbReference>